<gene>
    <name evidence="1" type="ORF">D7Z94_23945</name>
</gene>
<protein>
    <submittedName>
        <fullName evidence="1">Uncharacterized protein</fullName>
    </submittedName>
</protein>
<dbReference type="OrthoDB" id="1161757at2"/>
<evidence type="ECO:0000313" key="2">
    <source>
        <dbReference type="Proteomes" id="UP000276603"/>
    </source>
</evidence>
<accession>A0A3B0BWW5</accession>
<comment type="caution">
    <text evidence="1">The sequence shown here is derived from an EMBL/GenBank/DDBJ whole genome shotgun (WGS) entry which is preliminary data.</text>
</comment>
<reference evidence="1 2" key="1">
    <citation type="submission" date="2018-10" db="EMBL/GenBank/DDBJ databases">
        <title>Ulvibacterium marinum gen. nov., sp. nov., a novel marine bacterium of the family Flavobacteriaceae, isolated from a culture of the green alga Ulva prolifera.</title>
        <authorList>
            <person name="Zhang Z."/>
        </authorList>
    </citation>
    <scope>NUCLEOTIDE SEQUENCE [LARGE SCALE GENOMIC DNA]</scope>
    <source>
        <strain evidence="1 2">CCMM003</strain>
    </source>
</reference>
<dbReference type="Proteomes" id="UP000276603">
    <property type="component" value="Unassembled WGS sequence"/>
</dbReference>
<proteinExistence type="predicted"/>
<dbReference type="AlphaFoldDB" id="A0A3B0BWW5"/>
<sequence length="175" mass="20515">MFENITYKKKFLVLIVLLIVLAITGYKRSFSLTIDAYDNLRSSRLKLSEVSNSRQKIVALKNEVAYLDLVIGKEAANADVVQQEILNTFNQIENGSDLVKLEEIHMANNDYFNIYTNQLILSGGYKDLLEATYQYEKEFDYSRVVSLKFFVEKEPRSRRKKLFEQLIFQNYEKIK</sequence>
<name>A0A3B0BWW5_9FLAO</name>
<evidence type="ECO:0000313" key="1">
    <source>
        <dbReference type="EMBL" id="RKN76838.1"/>
    </source>
</evidence>
<organism evidence="1 2">
    <name type="scientific">Ulvibacterium marinum</name>
    <dbReference type="NCBI Taxonomy" id="2419782"/>
    <lineage>
        <taxon>Bacteria</taxon>
        <taxon>Pseudomonadati</taxon>
        <taxon>Bacteroidota</taxon>
        <taxon>Flavobacteriia</taxon>
        <taxon>Flavobacteriales</taxon>
        <taxon>Flavobacteriaceae</taxon>
        <taxon>Ulvibacterium</taxon>
    </lineage>
</organism>
<dbReference type="RefSeq" id="WP_120714185.1">
    <property type="nucleotide sequence ID" value="NZ_RBCJ01000006.1"/>
</dbReference>
<keyword evidence="2" id="KW-1185">Reference proteome</keyword>
<dbReference type="EMBL" id="RBCJ01000006">
    <property type="protein sequence ID" value="RKN76838.1"/>
    <property type="molecule type" value="Genomic_DNA"/>
</dbReference>